<keyword evidence="4" id="KW-1185">Reference proteome</keyword>
<dbReference type="Gene3D" id="1.10.10.10">
    <property type="entry name" value="Winged helix-like DNA-binding domain superfamily/Winged helix DNA-binding domain"/>
    <property type="match status" value="1"/>
</dbReference>
<dbReference type="STRING" id="75922.BST47_27525"/>
<proteinExistence type="predicted"/>
<dbReference type="OrthoDB" id="9784339at2"/>
<reference evidence="3 4" key="1">
    <citation type="submission" date="2017-02" db="EMBL/GenBank/DDBJ databases">
        <title>The new phylogeny of genus Mycobacterium.</title>
        <authorList>
            <person name="Tortoli E."/>
            <person name="Trovato A."/>
            <person name="Cirillo D.M."/>
        </authorList>
    </citation>
    <scope>NUCLEOTIDE SEQUENCE [LARGE SCALE GENOMIC DNA]</scope>
    <source>
        <strain evidence="3 4">DSM 44338</strain>
    </source>
</reference>
<dbReference type="SMART" id="SM00226">
    <property type="entry name" value="LMWPc"/>
    <property type="match status" value="1"/>
</dbReference>
<dbReference type="Pfam" id="PF01022">
    <property type="entry name" value="HTH_5"/>
    <property type="match status" value="1"/>
</dbReference>
<evidence type="ECO:0000256" key="1">
    <source>
        <dbReference type="ARBA" id="ARBA00022849"/>
    </source>
</evidence>
<evidence type="ECO:0000313" key="3">
    <source>
        <dbReference type="EMBL" id="ORB61481.1"/>
    </source>
</evidence>
<dbReference type="RefSeq" id="WP_083129000.1">
    <property type="nucleotide sequence ID" value="NZ_MVIM01000023.1"/>
</dbReference>
<comment type="caution">
    <text evidence="3">The sequence shown here is derived from an EMBL/GenBank/DDBJ whole genome shotgun (WGS) entry which is preliminary data.</text>
</comment>
<sequence>MSVDVNSNVARRTAVFAALSDPARLTIVDHLLNADVSPSELRTVLSMSSNLLAHHLAVLKTAGVVRQTRSEADGRRTYLKLNHAALEGLLPSAQHRARRVVFVCTHNSARSQLAAAIWNRRSELPATSAGTKPAPQVHRGAVAAAKRLNLSMRAVKPRYLGDVLAADDLVIAVCDNAHEELPAELPRIHWSISDPTRTAIASAFDDAVRELTARIDRFVPDVQPA</sequence>
<gene>
    <name evidence="3" type="ORF">BST47_27525</name>
</gene>
<dbReference type="EMBL" id="MVIM01000023">
    <property type="protein sequence ID" value="ORB61481.1"/>
    <property type="molecule type" value="Genomic_DNA"/>
</dbReference>
<dbReference type="PROSITE" id="PS50987">
    <property type="entry name" value="HTH_ARSR_2"/>
    <property type="match status" value="1"/>
</dbReference>
<dbReference type="InterPro" id="IPR023485">
    <property type="entry name" value="Ptyr_pPase"/>
</dbReference>
<dbReference type="SUPFAM" id="SSF52788">
    <property type="entry name" value="Phosphotyrosine protein phosphatases I"/>
    <property type="match status" value="1"/>
</dbReference>
<dbReference type="GO" id="GO:0046685">
    <property type="term" value="P:response to arsenic-containing substance"/>
    <property type="evidence" value="ECO:0007669"/>
    <property type="project" value="UniProtKB-KW"/>
</dbReference>
<protein>
    <submittedName>
        <fullName evidence="3">ArsR family transcriptional regulator</fullName>
    </submittedName>
</protein>
<keyword evidence="1" id="KW-0059">Arsenical resistance</keyword>
<dbReference type="CDD" id="cd00090">
    <property type="entry name" value="HTH_ARSR"/>
    <property type="match status" value="1"/>
</dbReference>
<dbReference type="SMART" id="SM00418">
    <property type="entry name" value="HTH_ARSR"/>
    <property type="match status" value="1"/>
</dbReference>
<dbReference type="InterPro" id="IPR036388">
    <property type="entry name" value="WH-like_DNA-bd_sf"/>
</dbReference>
<dbReference type="InterPro" id="IPR036390">
    <property type="entry name" value="WH_DNA-bd_sf"/>
</dbReference>
<evidence type="ECO:0000259" key="2">
    <source>
        <dbReference type="PROSITE" id="PS50987"/>
    </source>
</evidence>
<dbReference type="SUPFAM" id="SSF46785">
    <property type="entry name" value="Winged helix' DNA-binding domain"/>
    <property type="match status" value="1"/>
</dbReference>
<accession>A0A1X0JFI3</accession>
<dbReference type="GO" id="GO:0003700">
    <property type="term" value="F:DNA-binding transcription factor activity"/>
    <property type="evidence" value="ECO:0007669"/>
    <property type="project" value="InterPro"/>
</dbReference>
<dbReference type="Pfam" id="PF01451">
    <property type="entry name" value="LMWPc"/>
    <property type="match status" value="1"/>
</dbReference>
<dbReference type="Proteomes" id="UP000192411">
    <property type="component" value="Unassembled WGS sequence"/>
</dbReference>
<dbReference type="Gene3D" id="3.40.50.2300">
    <property type="match status" value="1"/>
</dbReference>
<evidence type="ECO:0000313" key="4">
    <source>
        <dbReference type="Proteomes" id="UP000192411"/>
    </source>
</evidence>
<organism evidence="3 4">
    <name type="scientific">Mycolicibacterium tusciae</name>
    <dbReference type="NCBI Taxonomy" id="75922"/>
    <lineage>
        <taxon>Bacteria</taxon>
        <taxon>Bacillati</taxon>
        <taxon>Actinomycetota</taxon>
        <taxon>Actinomycetes</taxon>
        <taxon>Mycobacteriales</taxon>
        <taxon>Mycobacteriaceae</taxon>
        <taxon>Mycolicibacterium</taxon>
    </lineage>
</organism>
<dbReference type="PRINTS" id="PR00778">
    <property type="entry name" value="HTHARSR"/>
</dbReference>
<dbReference type="AlphaFoldDB" id="A0A1X0JFI3"/>
<dbReference type="InterPro" id="IPR036196">
    <property type="entry name" value="Ptyr_pPase_sf"/>
</dbReference>
<dbReference type="InterPro" id="IPR001845">
    <property type="entry name" value="HTH_ArsR_DNA-bd_dom"/>
</dbReference>
<name>A0A1X0JFI3_9MYCO</name>
<dbReference type="InterPro" id="IPR011991">
    <property type="entry name" value="ArsR-like_HTH"/>
</dbReference>
<dbReference type="PANTHER" id="PTHR43428">
    <property type="entry name" value="ARSENATE REDUCTASE"/>
    <property type="match status" value="1"/>
</dbReference>
<feature type="domain" description="HTH arsR-type" evidence="2">
    <location>
        <begin position="5"/>
        <end position="101"/>
    </location>
</feature>
<dbReference type="PANTHER" id="PTHR43428:SF1">
    <property type="entry name" value="ARSENATE REDUCTASE"/>
    <property type="match status" value="1"/>
</dbReference>